<dbReference type="AlphaFoldDB" id="A0A177B7B2"/>
<proteinExistence type="predicted"/>
<dbReference type="EMBL" id="LWCA01000178">
    <property type="protein sequence ID" value="OAF70188.1"/>
    <property type="molecule type" value="Genomic_DNA"/>
</dbReference>
<accession>A0A177B7B2</accession>
<evidence type="ECO:0000256" key="1">
    <source>
        <dbReference type="SAM" id="MobiDB-lite"/>
    </source>
</evidence>
<organism evidence="2 3">
    <name type="scientific">Intoshia linei</name>
    <dbReference type="NCBI Taxonomy" id="1819745"/>
    <lineage>
        <taxon>Eukaryota</taxon>
        <taxon>Metazoa</taxon>
        <taxon>Spiralia</taxon>
        <taxon>Lophotrochozoa</taxon>
        <taxon>Mesozoa</taxon>
        <taxon>Orthonectida</taxon>
        <taxon>Rhopaluridae</taxon>
        <taxon>Intoshia</taxon>
    </lineage>
</organism>
<gene>
    <name evidence="2" type="ORF">A3Q56_02050</name>
</gene>
<evidence type="ECO:0000313" key="3">
    <source>
        <dbReference type="Proteomes" id="UP000078046"/>
    </source>
</evidence>
<comment type="caution">
    <text evidence="2">The sequence shown here is derived from an EMBL/GenBank/DDBJ whole genome shotgun (WGS) entry which is preliminary data.</text>
</comment>
<dbReference type="Proteomes" id="UP000078046">
    <property type="component" value="Unassembled WGS sequence"/>
</dbReference>
<feature type="compositionally biased region" description="Polar residues" evidence="1">
    <location>
        <begin position="17"/>
        <end position="28"/>
    </location>
</feature>
<evidence type="ECO:0000313" key="2">
    <source>
        <dbReference type="EMBL" id="OAF70188.1"/>
    </source>
</evidence>
<keyword evidence="3" id="KW-1185">Reference proteome</keyword>
<protein>
    <submittedName>
        <fullName evidence="2">Uncharacterized protein</fullName>
    </submittedName>
</protein>
<sequence>MTRKNNRKNREYDKKSSQQGASSMENSLQQIELRAALVVK</sequence>
<name>A0A177B7B2_9BILA</name>
<reference evidence="2 3" key="1">
    <citation type="submission" date="2016-04" db="EMBL/GenBank/DDBJ databases">
        <title>The genome of Intoshia linei affirms orthonectids as highly simplified spiralians.</title>
        <authorList>
            <person name="Mikhailov K.V."/>
            <person name="Slusarev G.S."/>
            <person name="Nikitin M.A."/>
            <person name="Logacheva M.D."/>
            <person name="Penin A."/>
            <person name="Aleoshin V."/>
            <person name="Panchin Y.V."/>
        </authorList>
    </citation>
    <scope>NUCLEOTIDE SEQUENCE [LARGE SCALE GENOMIC DNA]</scope>
    <source>
        <strain evidence="2">Intl2013</strain>
        <tissue evidence="2">Whole animal</tissue>
    </source>
</reference>
<feature type="region of interest" description="Disordered" evidence="1">
    <location>
        <begin position="1"/>
        <end position="28"/>
    </location>
</feature>